<sequence>MLSTPRDIMRRHPRLVAGILMTFAITIFFAARMTLFAIYWSDPAHRDQVLRGWMTPGYVARSWDIPRGELQQALGVLGHPGARQTLQQIADENGLPLAELIARIEGAIAAHRAAQ</sequence>
<dbReference type="EMBL" id="QPJL01000054">
    <property type="protein sequence ID" value="RCW77867.1"/>
    <property type="molecule type" value="Genomic_DNA"/>
</dbReference>
<proteinExistence type="predicted"/>
<keyword evidence="1" id="KW-1133">Transmembrane helix</keyword>
<gene>
    <name evidence="2" type="ORF">DFP89_1542</name>
</gene>
<keyword evidence="3" id="KW-1185">Reference proteome</keyword>
<organism evidence="2 3">
    <name type="scientific">Paracoccus lutimaris</name>
    <dbReference type="NCBI Taxonomy" id="1490030"/>
    <lineage>
        <taxon>Bacteria</taxon>
        <taxon>Pseudomonadati</taxon>
        <taxon>Pseudomonadota</taxon>
        <taxon>Alphaproteobacteria</taxon>
        <taxon>Rhodobacterales</taxon>
        <taxon>Paracoccaceae</taxon>
        <taxon>Paracoccus</taxon>
    </lineage>
</organism>
<comment type="caution">
    <text evidence="2">The sequence shown here is derived from an EMBL/GenBank/DDBJ whole genome shotgun (WGS) entry which is preliminary data.</text>
</comment>
<evidence type="ECO:0000313" key="2">
    <source>
        <dbReference type="EMBL" id="RCW77867.1"/>
    </source>
</evidence>
<dbReference type="AlphaFoldDB" id="A0A368YG67"/>
<evidence type="ECO:0000313" key="3">
    <source>
        <dbReference type="Proteomes" id="UP000253345"/>
    </source>
</evidence>
<reference evidence="2 3" key="1">
    <citation type="submission" date="2018-07" db="EMBL/GenBank/DDBJ databases">
        <title>Genomic Encyclopedia of Type Strains, Phase III (KMG-III): the genomes of soil and plant-associated and newly described type strains.</title>
        <authorList>
            <person name="Whitman W."/>
        </authorList>
    </citation>
    <scope>NUCLEOTIDE SEQUENCE [LARGE SCALE GENOMIC DNA]</scope>
    <source>
        <strain evidence="2 3">CECT 8525</strain>
    </source>
</reference>
<name>A0A368YG67_9RHOB</name>
<keyword evidence="1" id="KW-0812">Transmembrane</keyword>
<evidence type="ECO:0000256" key="1">
    <source>
        <dbReference type="SAM" id="Phobius"/>
    </source>
</evidence>
<accession>A0A368YG67</accession>
<protein>
    <submittedName>
        <fullName evidence="2">Uncharacterized protein</fullName>
    </submittedName>
</protein>
<keyword evidence="1" id="KW-0472">Membrane</keyword>
<dbReference type="Proteomes" id="UP000253345">
    <property type="component" value="Unassembled WGS sequence"/>
</dbReference>
<feature type="transmembrane region" description="Helical" evidence="1">
    <location>
        <begin position="15"/>
        <end position="40"/>
    </location>
</feature>